<dbReference type="AlphaFoldDB" id="A0A2V1ILW2"/>
<name>A0A2V1ILW2_9BACT</name>
<feature type="transmembrane region" description="Helical" evidence="6">
    <location>
        <begin position="54"/>
        <end position="75"/>
    </location>
</feature>
<comment type="caution">
    <text evidence="7">The sequence shown here is derived from an EMBL/GenBank/DDBJ whole genome shotgun (WGS) entry which is preliminary data.</text>
</comment>
<feature type="transmembrane region" description="Helical" evidence="6">
    <location>
        <begin position="328"/>
        <end position="351"/>
    </location>
</feature>
<dbReference type="GO" id="GO:0005886">
    <property type="term" value="C:plasma membrane"/>
    <property type="evidence" value="ECO:0007669"/>
    <property type="project" value="UniProtKB-SubCell"/>
</dbReference>
<keyword evidence="3 6" id="KW-0812">Transmembrane</keyword>
<evidence type="ECO:0000256" key="1">
    <source>
        <dbReference type="ARBA" id="ARBA00004651"/>
    </source>
</evidence>
<feature type="transmembrane region" description="Helical" evidence="6">
    <location>
        <begin position="96"/>
        <end position="123"/>
    </location>
</feature>
<evidence type="ECO:0000313" key="7">
    <source>
        <dbReference type="EMBL" id="PWB03957.1"/>
    </source>
</evidence>
<organism evidence="7 8">
    <name type="scientific">Duncaniella muris</name>
    <dbReference type="NCBI Taxonomy" id="2094150"/>
    <lineage>
        <taxon>Bacteria</taxon>
        <taxon>Pseudomonadati</taxon>
        <taxon>Bacteroidota</taxon>
        <taxon>Bacteroidia</taxon>
        <taxon>Bacteroidales</taxon>
        <taxon>Muribaculaceae</taxon>
        <taxon>Duncaniella</taxon>
    </lineage>
</organism>
<dbReference type="PANTHER" id="PTHR30250:SF26">
    <property type="entry name" value="PSMA PROTEIN"/>
    <property type="match status" value="1"/>
</dbReference>
<keyword evidence="5 6" id="KW-0472">Membrane</keyword>
<dbReference type="InterPro" id="IPR050833">
    <property type="entry name" value="Poly_Biosynth_Transport"/>
</dbReference>
<protein>
    <recommendedName>
        <fullName evidence="9">MATE family efflux transporter</fullName>
    </recommendedName>
</protein>
<keyword evidence="8" id="KW-1185">Reference proteome</keyword>
<feature type="transmembrane region" description="Helical" evidence="6">
    <location>
        <begin position="24"/>
        <end position="48"/>
    </location>
</feature>
<evidence type="ECO:0000256" key="5">
    <source>
        <dbReference type="ARBA" id="ARBA00023136"/>
    </source>
</evidence>
<keyword evidence="2" id="KW-1003">Cell membrane</keyword>
<dbReference type="Proteomes" id="UP000244905">
    <property type="component" value="Unassembled WGS sequence"/>
</dbReference>
<feature type="transmembrane region" description="Helical" evidence="6">
    <location>
        <begin position="143"/>
        <end position="164"/>
    </location>
</feature>
<dbReference type="Pfam" id="PF01943">
    <property type="entry name" value="Polysacc_synt"/>
    <property type="match status" value="1"/>
</dbReference>
<evidence type="ECO:0000256" key="3">
    <source>
        <dbReference type="ARBA" id="ARBA00022692"/>
    </source>
</evidence>
<feature type="transmembrane region" description="Helical" evidence="6">
    <location>
        <begin position="392"/>
        <end position="414"/>
    </location>
</feature>
<evidence type="ECO:0008006" key="9">
    <source>
        <dbReference type="Google" id="ProtNLM"/>
    </source>
</evidence>
<sequence length="451" mass="50998">MNLESLRMFFKKGDQRTILLKKNILASVVLKGISMLISLFIVPITINYVNPVQYGIWLTLSSLMAWFYFFDIGLTNGFRNRFTTLKACGKLKMARVYVSTTYAALFISFVVFMSVMIPVSFIVDWSSVLKVDQSYCEELRMTFAVLLGFFGLNIVFQTFSTMLIADQRSAFSSGIQVLGQGLALLVIFILTKTVKSGSITSLAFIFSGIPFVTLVLCSIIFFNTRYRQFRPNFGYIRLKYVKDILGIGGKFFIITTSMLFIYQIMNIIISRNLGPEVVTQYNISHRYFSILTMVSSLALGNIWSAFTDAYAQKNFEWMRRIASILQKALLAGIPVTAIMYFLATPFINLWIDKKVIVPAEINISEAIYIFANLCGGIYMCMINGIGKIHIQLVIYLTFAVIAYPCMSWLCRLYGVPGLLLVPTLVCFCQAISGHVQINKILNNTATGYWNK</sequence>
<feature type="transmembrane region" description="Helical" evidence="6">
    <location>
        <begin position="244"/>
        <end position="265"/>
    </location>
</feature>
<accession>A0A2V1ILW2</accession>
<evidence type="ECO:0000256" key="6">
    <source>
        <dbReference type="SAM" id="Phobius"/>
    </source>
</evidence>
<evidence type="ECO:0000256" key="4">
    <source>
        <dbReference type="ARBA" id="ARBA00022989"/>
    </source>
</evidence>
<feature type="transmembrane region" description="Helical" evidence="6">
    <location>
        <begin position="202"/>
        <end position="223"/>
    </location>
</feature>
<proteinExistence type="predicted"/>
<dbReference type="InterPro" id="IPR002797">
    <property type="entry name" value="Polysacc_synth"/>
</dbReference>
<comment type="subcellular location">
    <subcellularLocation>
        <location evidence="1">Cell membrane</location>
        <topology evidence="1">Multi-pass membrane protein</topology>
    </subcellularLocation>
</comment>
<feature type="transmembrane region" description="Helical" evidence="6">
    <location>
        <begin position="285"/>
        <end position="307"/>
    </location>
</feature>
<feature type="transmembrane region" description="Helical" evidence="6">
    <location>
        <begin position="366"/>
        <end position="385"/>
    </location>
</feature>
<dbReference type="PANTHER" id="PTHR30250">
    <property type="entry name" value="PST FAMILY PREDICTED COLANIC ACID TRANSPORTER"/>
    <property type="match status" value="1"/>
</dbReference>
<dbReference type="GeneID" id="82525143"/>
<dbReference type="EMBL" id="PUEC01000003">
    <property type="protein sequence ID" value="PWB03957.1"/>
    <property type="molecule type" value="Genomic_DNA"/>
</dbReference>
<dbReference type="RefSeq" id="WP_107031301.1">
    <property type="nucleotide sequence ID" value="NZ_PUEC01000003.1"/>
</dbReference>
<evidence type="ECO:0000256" key="2">
    <source>
        <dbReference type="ARBA" id="ARBA00022475"/>
    </source>
</evidence>
<reference evidence="8" key="1">
    <citation type="submission" date="2018-02" db="EMBL/GenBank/DDBJ databases">
        <authorList>
            <person name="Clavel T."/>
            <person name="Strowig T."/>
        </authorList>
    </citation>
    <scope>NUCLEOTIDE SEQUENCE [LARGE SCALE GENOMIC DNA]</scope>
    <source>
        <strain evidence="8">DSM 103720</strain>
    </source>
</reference>
<gene>
    <name evidence="7" type="ORF">C5O23_02110</name>
</gene>
<keyword evidence="4 6" id="KW-1133">Transmembrane helix</keyword>
<evidence type="ECO:0000313" key="8">
    <source>
        <dbReference type="Proteomes" id="UP000244905"/>
    </source>
</evidence>
<feature type="transmembrane region" description="Helical" evidence="6">
    <location>
        <begin position="171"/>
        <end position="190"/>
    </location>
</feature>